<evidence type="ECO:0000256" key="1">
    <source>
        <dbReference type="SAM" id="MobiDB-lite"/>
    </source>
</evidence>
<feature type="region of interest" description="Disordered" evidence="1">
    <location>
        <begin position="54"/>
        <end position="105"/>
    </location>
</feature>
<feature type="compositionally biased region" description="Polar residues" evidence="1">
    <location>
        <begin position="1"/>
        <end position="14"/>
    </location>
</feature>
<feature type="region of interest" description="Disordered" evidence="1">
    <location>
        <begin position="185"/>
        <end position="218"/>
    </location>
</feature>
<feature type="domain" description="FAM50A/XAP5 C-terminal" evidence="2">
    <location>
        <begin position="144"/>
        <end position="189"/>
    </location>
</feature>
<dbReference type="GO" id="GO:0006325">
    <property type="term" value="P:chromatin organization"/>
    <property type="evidence" value="ECO:0007669"/>
    <property type="project" value="TreeGrafter"/>
</dbReference>
<evidence type="ECO:0000313" key="3">
    <source>
        <dbReference type="EMBL" id="CAI4213135.1"/>
    </source>
</evidence>
<sequence length="259" mass="29278">MSNENPSRFVTQNKTTHERLSTTTVGLVKLSDFRKRRAEPDACLGKCEWGHGQRFRATGEEAEAEEKKKVGATKLSFGDDEEEEGAEDSLGNNGASPKKPKLEANASVGIVPKTLTKAAIKQEAAERESLRREFLQIQDAVKATEIAVPFVFYDGTNIPGGVVRVKKGDFVWVFLDKSRKVGAEMQVGRQGHRTQAMGKSGRGRSRPRPGKHHHPTYRRWYERNKHIYPASLWQEFDPEKDYQNQIRRDLGGNAFFYSK</sequence>
<keyword evidence="4" id="KW-1185">Reference proteome</keyword>
<dbReference type="OrthoDB" id="1562195at2759"/>
<organism evidence="3 4">
    <name type="scientific">Parascedosporium putredinis</name>
    <dbReference type="NCBI Taxonomy" id="1442378"/>
    <lineage>
        <taxon>Eukaryota</taxon>
        <taxon>Fungi</taxon>
        <taxon>Dikarya</taxon>
        <taxon>Ascomycota</taxon>
        <taxon>Pezizomycotina</taxon>
        <taxon>Sordariomycetes</taxon>
        <taxon>Hypocreomycetidae</taxon>
        <taxon>Microascales</taxon>
        <taxon>Microascaceae</taxon>
        <taxon>Parascedosporium</taxon>
    </lineage>
</organism>
<dbReference type="AlphaFoldDB" id="A0A9P1M9Y0"/>
<gene>
    <name evidence="3" type="ORF">PPNO1_LOCUS2886</name>
</gene>
<protein>
    <recommendedName>
        <fullName evidence="2">FAM50A/XAP5 C-terminal domain-containing protein</fullName>
    </recommendedName>
</protein>
<dbReference type="InterPro" id="IPR048337">
    <property type="entry name" value="FAM50A/XAP5_C"/>
</dbReference>
<dbReference type="PANTHER" id="PTHR12722">
    <property type="entry name" value="XAP-5 PROTEIN-RELATED"/>
    <property type="match status" value="1"/>
</dbReference>
<reference evidence="3" key="1">
    <citation type="submission" date="2022-11" db="EMBL/GenBank/DDBJ databases">
        <authorList>
            <person name="Scott C."/>
            <person name="Bruce N."/>
        </authorList>
    </citation>
    <scope>NUCLEOTIDE SEQUENCE</scope>
</reference>
<feature type="domain" description="FAM50A/XAP5 C-terminal" evidence="2">
    <location>
        <begin position="218"/>
        <end position="246"/>
    </location>
</feature>
<feature type="compositionally biased region" description="Basic residues" evidence="1">
    <location>
        <begin position="201"/>
        <end position="217"/>
    </location>
</feature>
<proteinExistence type="predicted"/>
<dbReference type="Pfam" id="PF04921">
    <property type="entry name" value="XAP5"/>
    <property type="match status" value="2"/>
</dbReference>
<dbReference type="InterPro" id="IPR007005">
    <property type="entry name" value="XAP5"/>
</dbReference>
<dbReference type="GO" id="GO:0005634">
    <property type="term" value="C:nucleus"/>
    <property type="evidence" value="ECO:0007669"/>
    <property type="project" value="InterPro"/>
</dbReference>
<feature type="compositionally biased region" description="Acidic residues" evidence="1">
    <location>
        <begin position="78"/>
        <end position="87"/>
    </location>
</feature>
<dbReference type="PANTHER" id="PTHR12722:SF0">
    <property type="entry name" value="PROTEIN FAM50A"/>
    <property type="match status" value="1"/>
</dbReference>
<dbReference type="EMBL" id="CALLCH030000007">
    <property type="protein sequence ID" value="CAI4213135.1"/>
    <property type="molecule type" value="Genomic_DNA"/>
</dbReference>
<evidence type="ECO:0000259" key="2">
    <source>
        <dbReference type="Pfam" id="PF04921"/>
    </source>
</evidence>
<dbReference type="Proteomes" id="UP000838763">
    <property type="component" value="Unassembled WGS sequence"/>
</dbReference>
<evidence type="ECO:0000313" key="4">
    <source>
        <dbReference type="Proteomes" id="UP000838763"/>
    </source>
</evidence>
<comment type="caution">
    <text evidence="3">The sequence shown here is derived from an EMBL/GenBank/DDBJ whole genome shotgun (WGS) entry which is preliminary data.</text>
</comment>
<feature type="region of interest" description="Disordered" evidence="1">
    <location>
        <begin position="1"/>
        <end position="21"/>
    </location>
</feature>
<accession>A0A9P1M9Y0</accession>
<name>A0A9P1M9Y0_9PEZI</name>